<dbReference type="SFLD" id="SFLDS00003">
    <property type="entry name" value="Haloacid_Dehalogenase"/>
    <property type="match status" value="1"/>
</dbReference>
<dbReference type="Gene3D" id="1.10.150.240">
    <property type="entry name" value="Putative phosphatase, domain 2"/>
    <property type="match status" value="1"/>
</dbReference>
<dbReference type="RefSeq" id="WP_344171126.1">
    <property type="nucleotide sequence ID" value="NZ_BAAANC010000001.1"/>
</dbReference>
<evidence type="ECO:0000256" key="1">
    <source>
        <dbReference type="ARBA" id="ARBA00008106"/>
    </source>
</evidence>
<accession>A0ABN2ADF7</accession>
<comment type="similarity">
    <text evidence="1">Belongs to the HAD-like hydrolase superfamily. S-2-haloalkanoic acid dehalogenase family.</text>
</comment>
<evidence type="ECO:0000313" key="3">
    <source>
        <dbReference type="EMBL" id="GAA1516399.1"/>
    </source>
</evidence>
<dbReference type="InterPro" id="IPR006439">
    <property type="entry name" value="HAD-SF_hydro_IA"/>
</dbReference>
<dbReference type="SFLD" id="SFLDG01129">
    <property type="entry name" value="C1.5:_HAD__Beta-PGM__Phosphata"/>
    <property type="match status" value="1"/>
</dbReference>
<dbReference type="SUPFAM" id="SSF56784">
    <property type="entry name" value="HAD-like"/>
    <property type="match status" value="1"/>
</dbReference>
<dbReference type="NCBIfam" id="TIGR01493">
    <property type="entry name" value="HAD-SF-IA-v2"/>
    <property type="match status" value="1"/>
</dbReference>
<dbReference type="PRINTS" id="PR00413">
    <property type="entry name" value="HADHALOGNASE"/>
</dbReference>
<dbReference type="PANTHER" id="PTHR43316">
    <property type="entry name" value="HYDROLASE, HALOACID DELAHOGENASE-RELATED"/>
    <property type="match status" value="1"/>
</dbReference>
<dbReference type="Pfam" id="PF00702">
    <property type="entry name" value="Hydrolase"/>
    <property type="match status" value="1"/>
</dbReference>
<dbReference type="InterPro" id="IPR051540">
    <property type="entry name" value="S-2-haloacid_dehalogenase"/>
</dbReference>
<dbReference type="CDD" id="cd02588">
    <property type="entry name" value="HAD_L2-DEX"/>
    <property type="match status" value="1"/>
</dbReference>
<dbReference type="NCBIfam" id="TIGR01428">
    <property type="entry name" value="HAD_type_II"/>
    <property type="match status" value="1"/>
</dbReference>
<dbReference type="PANTHER" id="PTHR43316:SF3">
    <property type="entry name" value="HALOACID DEHALOGENASE, TYPE II (AFU_ORTHOLOGUE AFUA_2G07750)-RELATED"/>
    <property type="match status" value="1"/>
</dbReference>
<evidence type="ECO:0000313" key="4">
    <source>
        <dbReference type="Proteomes" id="UP001500363"/>
    </source>
</evidence>
<organism evidence="3 4">
    <name type="scientific">Kribbella lupini</name>
    <dbReference type="NCBI Taxonomy" id="291602"/>
    <lineage>
        <taxon>Bacteria</taxon>
        <taxon>Bacillati</taxon>
        <taxon>Actinomycetota</taxon>
        <taxon>Actinomycetes</taxon>
        <taxon>Propionibacteriales</taxon>
        <taxon>Kribbellaceae</taxon>
        <taxon>Kribbella</taxon>
    </lineage>
</organism>
<evidence type="ECO:0000256" key="2">
    <source>
        <dbReference type="ARBA" id="ARBA00022801"/>
    </source>
</evidence>
<gene>
    <name evidence="3" type="ORF">GCM10009741_14020</name>
</gene>
<name>A0ABN2ADF7_9ACTN</name>
<comment type="caution">
    <text evidence="3">The sequence shown here is derived from an EMBL/GenBank/DDBJ whole genome shotgun (WGS) entry which is preliminary data.</text>
</comment>
<dbReference type="InterPro" id="IPR023214">
    <property type="entry name" value="HAD_sf"/>
</dbReference>
<keyword evidence="2" id="KW-0378">Hydrolase</keyword>
<reference evidence="3 4" key="1">
    <citation type="journal article" date="2019" name="Int. J. Syst. Evol. Microbiol.">
        <title>The Global Catalogue of Microorganisms (GCM) 10K type strain sequencing project: providing services to taxonomists for standard genome sequencing and annotation.</title>
        <authorList>
            <consortium name="The Broad Institute Genomics Platform"/>
            <consortium name="The Broad Institute Genome Sequencing Center for Infectious Disease"/>
            <person name="Wu L."/>
            <person name="Ma J."/>
        </authorList>
    </citation>
    <scope>NUCLEOTIDE SEQUENCE [LARGE SCALE GENOMIC DNA]</scope>
    <source>
        <strain evidence="3 4">JCM 14303</strain>
    </source>
</reference>
<dbReference type="Gene3D" id="3.40.50.1000">
    <property type="entry name" value="HAD superfamily/HAD-like"/>
    <property type="match status" value="1"/>
</dbReference>
<protein>
    <submittedName>
        <fullName evidence="3">Haloacid dehalogenase type II</fullName>
    </submittedName>
</protein>
<dbReference type="InterPro" id="IPR036412">
    <property type="entry name" value="HAD-like_sf"/>
</dbReference>
<keyword evidence="4" id="KW-1185">Reference proteome</keyword>
<dbReference type="InterPro" id="IPR023198">
    <property type="entry name" value="PGP-like_dom2"/>
</dbReference>
<sequence>MAQVLAFDVNETLLDLKALDGRFEELFGTAALRPLWFAQMLQLAFVGGLTGAYVDFTTAQRAALRMLAARQDVVLGDAEVDETVALMSSLPPHPEVPDALARLAESPLRLVALTNSVQDVAEQQLTNAGIRQYFDQVVSADSVRHLKPSPEPYQAVAAAYGVPIGEVRLIAAHNWDITGALEAGCQAAFISRPGMVLSPHGPQPDLVADDLTALAELILEHDANGR</sequence>
<dbReference type="EMBL" id="BAAANC010000001">
    <property type="protein sequence ID" value="GAA1516399.1"/>
    <property type="molecule type" value="Genomic_DNA"/>
</dbReference>
<proteinExistence type="inferred from homology"/>
<dbReference type="Proteomes" id="UP001500363">
    <property type="component" value="Unassembled WGS sequence"/>
</dbReference>
<dbReference type="InterPro" id="IPR006328">
    <property type="entry name" value="2-HAD"/>
</dbReference>